<feature type="compositionally biased region" description="Polar residues" evidence="1">
    <location>
        <begin position="1"/>
        <end position="11"/>
    </location>
</feature>
<organism evidence="2">
    <name type="scientific">Octopus bimaculoides</name>
    <name type="common">California two-spotted octopus</name>
    <dbReference type="NCBI Taxonomy" id="37653"/>
    <lineage>
        <taxon>Eukaryota</taxon>
        <taxon>Metazoa</taxon>
        <taxon>Spiralia</taxon>
        <taxon>Lophotrochozoa</taxon>
        <taxon>Mollusca</taxon>
        <taxon>Cephalopoda</taxon>
        <taxon>Coleoidea</taxon>
        <taxon>Octopodiformes</taxon>
        <taxon>Octopoda</taxon>
        <taxon>Incirrata</taxon>
        <taxon>Octopodidae</taxon>
        <taxon>Octopus</taxon>
    </lineage>
</organism>
<feature type="compositionally biased region" description="Basic and acidic residues" evidence="1">
    <location>
        <begin position="27"/>
        <end position="45"/>
    </location>
</feature>
<sequence>AQESLTGQVSRQARKGSATGEYVVTKRIRERDNELRRAESGEEKGRAKRRKSKRGRRGVEKKERKKERKKARKKERKKKREIQTQLLDRGGRRKKWWLGEGRKWRQTLKK</sequence>
<feature type="region of interest" description="Disordered" evidence="1">
    <location>
        <begin position="1"/>
        <end position="88"/>
    </location>
</feature>
<feature type="non-terminal residue" evidence="2">
    <location>
        <position position="1"/>
    </location>
</feature>
<feature type="compositionally biased region" description="Basic residues" evidence="1">
    <location>
        <begin position="63"/>
        <end position="80"/>
    </location>
</feature>
<reference evidence="2" key="1">
    <citation type="submission" date="2015-07" db="EMBL/GenBank/DDBJ databases">
        <title>MeaNS - Measles Nucleotide Surveillance Program.</title>
        <authorList>
            <person name="Tran T."/>
            <person name="Druce J."/>
        </authorList>
    </citation>
    <scope>NUCLEOTIDE SEQUENCE</scope>
    <source>
        <strain evidence="2">UCB-OBI-ISO-001</strain>
        <tissue evidence="2">Gonad</tissue>
    </source>
</reference>
<dbReference type="EMBL" id="KQ418769">
    <property type="protein sequence ID" value="KOF85962.1"/>
    <property type="molecule type" value="Genomic_DNA"/>
</dbReference>
<evidence type="ECO:0000256" key="1">
    <source>
        <dbReference type="SAM" id="MobiDB-lite"/>
    </source>
</evidence>
<gene>
    <name evidence="2" type="ORF">OCBIM_22019455mg</name>
</gene>
<feature type="compositionally biased region" description="Basic residues" evidence="1">
    <location>
        <begin position="46"/>
        <end position="56"/>
    </location>
</feature>
<name>A0A0L8H9T4_OCTBM</name>
<accession>A0A0L8H9T4</accession>
<proteinExistence type="predicted"/>
<dbReference type="AlphaFoldDB" id="A0A0L8H9T4"/>
<evidence type="ECO:0000313" key="2">
    <source>
        <dbReference type="EMBL" id="KOF85962.1"/>
    </source>
</evidence>
<protein>
    <submittedName>
        <fullName evidence="2">Uncharacterized protein</fullName>
    </submittedName>
</protein>